<reference evidence="1 2" key="1">
    <citation type="submission" date="2019-08" db="EMBL/GenBank/DDBJ databases">
        <authorList>
            <person name="Peeters C."/>
        </authorList>
    </citation>
    <scope>NUCLEOTIDE SEQUENCE [LARGE SCALE GENOMIC DNA]</scope>
    <source>
        <strain evidence="1 2">LMG 31110</strain>
    </source>
</reference>
<evidence type="ECO:0000313" key="1">
    <source>
        <dbReference type="EMBL" id="VVE41086.1"/>
    </source>
</evidence>
<organism evidence="1 2">
    <name type="scientific">Pandoraea communis</name>
    <dbReference type="NCBI Taxonomy" id="2508297"/>
    <lineage>
        <taxon>Bacteria</taxon>
        <taxon>Pseudomonadati</taxon>
        <taxon>Pseudomonadota</taxon>
        <taxon>Betaproteobacteria</taxon>
        <taxon>Burkholderiales</taxon>
        <taxon>Burkholderiaceae</taxon>
        <taxon>Pandoraea</taxon>
    </lineage>
</organism>
<evidence type="ECO:0000313" key="2">
    <source>
        <dbReference type="Proteomes" id="UP000337189"/>
    </source>
</evidence>
<dbReference type="AlphaFoldDB" id="A0A5E4XXI7"/>
<dbReference type="Proteomes" id="UP000337189">
    <property type="component" value="Unassembled WGS sequence"/>
</dbReference>
<protein>
    <submittedName>
        <fullName evidence="1">Uncharacterized protein</fullName>
    </submittedName>
</protein>
<proteinExistence type="predicted"/>
<gene>
    <name evidence="1" type="ORF">PCO31110_04212</name>
</gene>
<accession>A0A5E4XXI7</accession>
<name>A0A5E4XXI7_9BURK</name>
<sequence>MALTPVGGRHIKRKSLARLRAIEACPVLAKALSTAVLNMPSGRRDGLLKVTGR</sequence>
<dbReference type="EMBL" id="CABPSJ010000006">
    <property type="protein sequence ID" value="VVE41086.1"/>
    <property type="molecule type" value="Genomic_DNA"/>
</dbReference>